<proteinExistence type="predicted"/>
<name>A0A8S1PRI8_9CILI</name>
<sequence>MYQQKKGNEECNQNLKSYSKYKEDSKIESKECYINMERTDGKRVEKDSLKIVVTKLEVYLGTKVNFVNVEVLKQRMLKGIN</sequence>
<dbReference type="Proteomes" id="UP000692954">
    <property type="component" value="Unassembled WGS sequence"/>
</dbReference>
<evidence type="ECO:0000313" key="2">
    <source>
        <dbReference type="Proteomes" id="UP000692954"/>
    </source>
</evidence>
<comment type="caution">
    <text evidence="1">The sequence shown here is derived from an EMBL/GenBank/DDBJ whole genome shotgun (WGS) entry which is preliminary data.</text>
</comment>
<organism evidence="1 2">
    <name type="scientific">Paramecium sonneborni</name>
    <dbReference type="NCBI Taxonomy" id="65129"/>
    <lineage>
        <taxon>Eukaryota</taxon>
        <taxon>Sar</taxon>
        <taxon>Alveolata</taxon>
        <taxon>Ciliophora</taxon>
        <taxon>Intramacronucleata</taxon>
        <taxon>Oligohymenophorea</taxon>
        <taxon>Peniculida</taxon>
        <taxon>Parameciidae</taxon>
        <taxon>Paramecium</taxon>
    </lineage>
</organism>
<dbReference type="OrthoDB" id="275353at2759"/>
<accession>A0A8S1PRI8</accession>
<gene>
    <name evidence="1" type="ORF">PSON_ATCC_30995.1.T0850095</name>
</gene>
<evidence type="ECO:0000313" key="1">
    <source>
        <dbReference type="EMBL" id="CAD8105775.1"/>
    </source>
</evidence>
<reference evidence="1" key="1">
    <citation type="submission" date="2021-01" db="EMBL/GenBank/DDBJ databases">
        <authorList>
            <consortium name="Genoscope - CEA"/>
            <person name="William W."/>
        </authorList>
    </citation>
    <scope>NUCLEOTIDE SEQUENCE</scope>
</reference>
<keyword evidence="2" id="KW-1185">Reference proteome</keyword>
<dbReference type="AlphaFoldDB" id="A0A8S1PRI8"/>
<protein>
    <submittedName>
        <fullName evidence="1">Uncharacterized protein</fullName>
    </submittedName>
</protein>
<dbReference type="EMBL" id="CAJJDN010000085">
    <property type="protein sequence ID" value="CAD8105775.1"/>
    <property type="molecule type" value="Genomic_DNA"/>
</dbReference>